<feature type="transmembrane region" description="Helical" evidence="9">
    <location>
        <begin position="88"/>
        <end position="107"/>
    </location>
</feature>
<feature type="domain" description="CBS" evidence="10">
    <location>
        <begin position="261"/>
        <end position="318"/>
    </location>
</feature>
<name>A0A179D389_9BACT</name>
<evidence type="ECO:0000256" key="4">
    <source>
        <dbReference type="ARBA" id="ARBA00022989"/>
    </source>
</evidence>
<dbReference type="SMART" id="SM01091">
    <property type="entry name" value="CorC_HlyC"/>
    <property type="match status" value="1"/>
</dbReference>
<gene>
    <name evidence="12" type="ORF">TDIS_1436</name>
</gene>
<evidence type="ECO:0000256" key="3">
    <source>
        <dbReference type="ARBA" id="ARBA00022737"/>
    </source>
</evidence>
<dbReference type="RefSeq" id="WP_068670789.1">
    <property type="nucleotide sequence ID" value="NZ_LWLG01000010.1"/>
</dbReference>
<dbReference type="Gene3D" id="3.30.465.10">
    <property type="match status" value="1"/>
</dbReference>
<evidence type="ECO:0000313" key="13">
    <source>
        <dbReference type="Proteomes" id="UP000078390"/>
    </source>
</evidence>
<evidence type="ECO:0000256" key="9">
    <source>
        <dbReference type="SAM" id="Phobius"/>
    </source>
</evidence>
<dbReference type="InterPro" id="IPR005170">
    <property type="entry name" value="Transptr-assoc_dom"/>
</dbReference>
<dbReference type="STRING" id="999894.TDIS_1436"/>
<evidence type="ECO:0008006" key="14">
    <source>
        <dbReference type="Google" id="ProtNLM"/>
    </source>
</evidence>
<dbReference type="Proteomes" id="UP000078390">
    <property type="component" value="Unassembled WGS sequence"/>
</dbReference>
<evidence type="ECO:0000256" key="8">
    <source>
        <dbReference type="PROSITE-ProRule" id="PRU01193"/>
    </source>
</evidence>
<dbReference type="AlphaFoldDB" id="A0A179D389"/>
<reference evidence="12 13" key="1">
    <citation type="submission" date="2016-04" db="EMBL/GenBank/DDBJ databases">
        <title>Genome analysis of Thermosulfurimonas dismutans, the first thermophilic sulfur-disproportionating bacterium of the phylum Thermodesulfobacteria.</title>
        <authorList>
            <person name="Mardanov A.V."/>
            <person name="Beletsky A.V."/>
            <person name="Kadnikov V.V."/>
            <person name="Slobodkin A.I."/>
            <person name="Ravin N.V."/>
        </authorList>
    </citation>
    <scope>NUCLEOTIDE SEQUENCE [LARGE SCALE GENOMIC DNA]</scope>
    <source>
        <strain evidence="12 13">S95</strain>
    </source>
</reference>
<dbReference type="EMBL" id="LWLG01000010">
    <property type="protein sequence ID" value="OAQ20527.1"/>
    <property type="molecule type" value="Genomic_DNA"/>
</dbReference>
<keyword evidence="5 7" id="KW-0129">CBS domain</keyword>
<dbReference type="InterPro" id="IPR044751">
    <property type="entry name" value="Ion_transp-like_CBS"/>
</dbReference>
<comment type="caution">
    <text evidence="12">The sequence shown here is derived from an EMBL/GenBank/DDBJ whole genome shotgun (WGS) entry which is preliminary data.</text>
</comment>
<keyword evidence="4 8" id="KW-1133">Transmembrane helix</keyword>
<dbReference type="Gene3D" id="3.10.580.10">
    <property type="entry name" value="CBS-domain"/>
    <property type="match status" value="1"/>
</dbReference>
<dbReference type="Pfam" id="PF03471">
    <property type="entry name" value="CorC_HlyC"/>
    <property type="match status" value="1"/>
</dbReference>
<dbReference type="PANTHER" id="PTHR22777">
    <property type="entry name" value="HEMOLYSIN-RELATED"/>
    <property type="match status" value="1"/>
</dbReference>
<dbReference type="SUPFAM" id="SSF56176">
    <property type="entry name" value="FAD-binding/transporter-associated domain-like"/>
    <property type="match status" value="1"/>
</dbReference>
<dbReference type="InterPro" id="IPR002550">
    <property type="entry name" value="CNNM"/>
</dbReference>
<dbReference type="SUPFAM" id="SSF54631">
    <property type="entry name" value="CBS-domain pair"/>
    <property type="match status" value="1"/>
</dbReference>
<organism evidence="12 13">
    <name type="scientific">Thermosulfurimonas dismutans</name>
    <dbReference type="NCBI Taxonomy" id="999894"/>
    <lineage>
        <taxon>Bacteria</taxon>
        <taxon>Pseudomonadati</taxon>
        <taxon>Thermodesulfobacteriota</taxon>
        <taxon>Thermodesulfobacteria</taxon>
        <taxon>Thermodesulfobacteriales</taxon>
        <taxon>Thermodesulfobacteriaceae</taxon>
        <taxon>Thermosulfurimonas</taxon>
    </lineage>
</organism>
<keyword evidence="13" id="KW-1185">Reference proteome</keyword>
<proteinExistence type="predicted"/>
<dbReference type="CDD" id="cd04590">
    <property type="entry name" value="CBS_pair_CorC_HlyC_assoc"/>
    <property type="match status" value="1"/>
</dbReference>
<evidence type="ECO:0000256" key="6">
    <source>
        <dbReference type="ARBA" id="ARBA00023136"/>
    </source>
</evidence>
<evidence type="ECO:0000259" key="10">
    <source>
        <dbReference type="PROSITE" id="PS51371"/>
    </source>
</evidence>
<feature type="domain" description="CNNM transmembrane" evidence="11">
    <location>
        <begin position="1"/>
        <end position="176"/>
    </location>
</feature>
<evidence type="ECO:0000259" key="11">
    <source>
        <dbReference type="PROSITE" id="PS51846"/>
    </source>
</evidence>
<feature type="transmembrane region" description="Helical" evidence="9">
    <location>
        <begin position="56"/>
        <end position="81"/>
    </location>
</feature>
<dbReference type="InterPro" id="IPR046342">
    <property type="entry name" value="CBS_dom_sf"/>
</dbReference>
<dbReference type="PANTHER" id="PTHR22777:SF17">
    <property type="entry name" value="UPF0053 PROTEIN SLL0260"/>
    <property type="match status" value="1"/>
</dbReference>
<dbReference type="PROSITE" id="PS51371">
    <property type="entry name" value="CBS"/>
    <property type="match status" value="2"/>
</dbReference>
<comment type="subcellular location">
    <subcellularLocation>
        <location evidence="1">Membrane</location>
        <topology evidence="1">Multi-pass membrane protein</topology>
    </subcellularLocation>
</comment>
<dbReference type="PROSITE" id="PS51846">
    <property type="entry name" value="CNNM"/>
    <property type="match status" value="1"/>
</dbReference>
<dbReference type="Pfam" id="PF00571">
    <property type="entry name" value="CBS"/>
    <property type="match status" value="2"/>
</dbReference>
<keyword evidence="3" id="KW-0677">Repeat</keyword>
<evidence type="ECO:0000256" key="5">
    <source>
        <dbReference type="ARBA" id="ARBA00023122"/>
    </source>
</evidence>
<keyword evidence="2 8" id="KW-0812">Transmembrane</keyword>
<evidence type="ECO:0000256" key="7">
    <source>
        <dbReference type="PROSITE-ProRule" id="PRU00703"/>
    </source>
</evidence>
<feature type="domain" description="CBS" evidence="10">
    <location>
        <begin position="200"/>
        <end position="259"/>
    </location>
</feature>
<dbReference type="Pfam" id="PF01595">
    <property type="entry name" value="CNNM"/>
    <property type="match status" value="1"/>
</dbReference>
<dbReference type="InterPro" id="IPR000644">
    <property type="entry name" value="CBS_dom"/>
</dbReference>
<dbReference type="OrthoDB" id="9798188at2"/>
<accession>A0A179D389</accession>
<evidence type="ECO:0000256" key="1">
    <source>
        <dbReference type="ARBA" id="ARBA00004141"/>
    </source>
</evidence>
<dbReference type="InterPro" id="IPR016169">
    <property type="entry name" value="FAD-bd_PCMH_sub2"/>
</dbReference>
<evidence type="ECO:0000256" key="2">
    <source>
        <dbReference type="ARBA" id="ARBA00022692"/>
    </source>
</evidence>
<dbReference type="InterPro" id="IPR036318">
    <property type="entry name" value="FAD-bd_PCMH-like_sf"/>
</dbReference>
<sequence length="405" mass="45156">MKLISSLLFIIFLLGEAFFAAAEIALISVGEAWLHKNARKNFGARVALILLKDPERLLATTLLGLNLCVIANGVFTTGFLIEFFPQHGAFMALLGLPPVMLLFGQIIPKNLAREKAETLAPILAPPLYLASRLLFPLIFVVSKLVKKTLENLGLSERPIPSMLREELKGLLVSGEELEPMEKAALARLFEFSGKTVGQVMVPLVRLKMLPDRARVEEALRIFAHYGFSRIPVFRGRVYNIIGAVRAQDLLDAPKDGLLSAYIQKVPYIPEFKPAAETLSEMQKSGEDFAVVVDEYGAAVGIVTLEDLVEEILGDFWDELEMELKPFIKLGSGHFLVKAFMEIEKAREIGIELPPGEYETVGGFVLKIAGRIPKTGEKFRHRDWEIRVRKATPMAVEELEFVKISR</sequence>
<dbReference type="GO" id="GO:0050660">
    <property type="term" value="F:flavin adenine dinucleotide binding"/>
    <property type="evidence" value="ECO:0007669"/>
    <property type="project" value="InterPro"/>
</dbReference>
<evidence type="ECO:0000313" key="12">
    <source>
        <dbReference type="EMBL" id="OAQ20527.1"/>
    </source>
</evidence>
<dbReference type="SMART" id="SM00116">
    <property type="entry name" value="CBS"/>
    <property type="match status" value="2"/>
</dbReference>
<feature type="transmembrane region" description="Helical" evidence="9">
    <location>
        <begin position="127"/>
        <end position="145"/>
    </location>
</feature>
<dbReference type="GO" id="GO:0005886">
    <property type="term" value="C:plasma membrane"/>
    <property type="evidence" value="ECO:0007669"/>
    <property type="project" value="TreeGrafter"/>
</dbReference>
<protein>
    <recommendedName>
        <fullName evidence="14">Magnesium and cobalt efflux protein CorC</fullName>
    </recommendedName>
</protein>
<keyword evidence="6 8" id="KW-0472">Membrane</keyword>